<evidence type="ECO:0000259" key="1">
    <source>
        <dbReference type="Pfam" id="PF25271"/>
    </source>
</evidence>
<reference evidence="2 3" key="1">
    <citation type="submission" date="2020-08" db="EMBL/GenBank/DDBJ databases">
        <title>Genomic Encyclopedia of Type Strains, Phase IV (KMG-IV): sequencing the most valuable type-strain genomes for metagenomic binning, comparative biology and taxonomic classification.</title>
        <authorList>
            <person name="Goeker M."/>
        </authorList>
    </citation>
    <scope>NUCLEOTIDE SEQUENCE [LARGE SCALE GENOMIC DNA]</scope>
    <source>
        <strain evidence="2 3">DSM 23240</strain>
    </source>
</reference>
<comment type="caution">
    <text evidence="2">The sequence shown here is derived from an EMBL/GenBank/DDBJ whole genome shotgun (WGS) entry which is preliminary data.</text>
</comment>
<dbReference type="Pfam" id="PF25271">
    <property type="entry name" value="DUF7868"/>
    <property type="match status" value="1"/>
</dbReference>
<dbReference type="EMBL" id="JACHHQ010000017">
    <property type="protein sequence ID" value="MBB5202587.1"/>
    <property type="molecule type" value="Genomic_DNA"/>
</dbReference>
<feature type="domain" description="DUF7868" evidence="1">
    <location>
        <begin position="5"/>
        <end position="59"/>
    </location>
</feature>
<gene>
    <name evidence="2" type="ORF">HNR39_004455</name>
</gene>
<protein>
    <recommendedName>
        <fullName evidence="1">DUF7868 domain-containing protein</fullName>
    </recommendedName>
</protein>
<dbReference type="RefSeq" id="WP_168057479.1">
    <property type="nucleotide sequence ID" value="NZ_JAAOZT010000028.1"/>
</dbReference>
<dbReference type="InterPro" id="IPR057190">
    <property type="entry name" value="DUF7868"/>
</dbReference>
<accession>A0A840RVD1</accession>
<dbReference type="AlphaFoldDB" id="A0A840RVD1"/>
<organism evidence="2 3">
    <name type="scientific">Glaciimonas immobilis</name>
    <dbReference type="NCBI Taxonomy" id="728004"/>
    <lineage>
        <taxon>Bacteria</taxon>
        <taxon>Pseudomonadati</taxon>
        <taxon>Pseudomonadota</taxon>
        <taxon>Betaproteobacteria</taxon>
        <taxon>Burkholderiales</taxon>
        <taxon>Oxalobacteraceae</taxon>
        <taxon>Glaciimonas</taxon>
    </lineage>
</organism>
<dbReference type="Proteomes" id="UP000571084">
    <property type="component" value="Unassembled WGS sequence"/>
</dbReference>
<keyword evidence="3" id="KW-1185">Reference proteome</keyword>
<sequence length="69" mass="7700">MPNSEGTNGMQCYLDITPQVAHFKGAALSIDTQLQVSIRPRNKLPDGVEISIERMRIYVETIKNLPTKA</sequence>
<evidence type="ECO:0000313" key="2">
    <source>
        <dbReference type="EMBL" id="MBB5202587.1"/>
    </source>
</evidence>
<name>A0A840RVD1_9BURK</name>
<proteinExistence type="predicted"/>
<evidence type="ECO:0000313" key="3">
    <source>
        <dbReference type="Proteomes" id="UP000571084"/>
    </source>
</evidence>